<feature type="region of interest" description="Disordered" evidence="7">
    <location>
        <begin position="175"/>
        <end position="334"/>
    </location>
</feature>
<dbReference type="InParanoid" id="A0A068V5I6"/>
<dbReference type="Proteomes" id="UP000295252">
    <property type="component" value="Chromosome II"/>
</dbReference>
<sequence>MNPLTLVKRIQNINAKEAALGISDEASWHTKYKDSAYVYAGGLPFDLTEGDLLAVFAQYGEIVDVNLVRDKGTGKSKGFAFIAYEDQRSTNLAVDNLNGAQILGRTIRVDHVSKYKKKEEEDEETEQRKREERGVCRAFQRGECNRGAGCKFSHDERRAANTGWGHEEDRRSRWANDKFEGSTGNRKQSGVPDRVLESANQKGRGLTDKDSRDSRVKGTKTGLDRHYEHGELSPRDRGHRDYEKKLDRKETDARHRDDRNDLRDRESRRRDAKSNSGEDHNGRDEKRSRKYEDGSYTNEDRDSRGLDRRSTRDKVASPSRPRNSDDDYRHRSHR</sequence>
<gene>
    <name evidence="10" type="ORF">GSCOC_T00016670001</name>
</gene>
<dbReference type="GO" id="GO:0000398">
    <property type="term" value="P:mRNA splicing, via spliceosome"/>
    <property type="evidence" value="ECO:0007669"/>
    <property type="project" value="InterPro"/>
</dbReference>
<dbReference type="GO" id="GO:0071013">
    <property type="term" value="C:catalytic step 2 spliceosome"/>
    <property type="evidence" value="ECO:0007669"/>
    <property type="project" value="TreeGrafter"/>
</dbReference>
<dbReference type="SMART" id="SM00356">
    <property type="entry name" value="ZnF_C3H1"/>
    <property type="match status" value="1"/>
</dbReference>
<dbReference type="InterPro" id="IPR045844">
    <property type="entry name" value="RRM_Ist3-like"/>
</dbReference>
<dbReference type="Gramene" id="CDP15812">
    <property type="protein sequence ID" value="CDP15812"/>
    <property type="gene ID" value="GSCOC_T00016670001"/>
</dbReference>
<dbReference type="FunCoup" id="A0A068V5I6">
    <property type="interactions" value="246"/>
</dbReference>
<dbReference type="GO" id="GO:0003723">
    <property type="term" value="F:RNA binding"/>
    <property type="evidence" value="ECO:0007669"/>
    <property type="project" value="UniProtKB-UniRule"/>
</dbReference>
<dbReference type="GO" id="GO:0005686">
    <property type="term" value="C:U2 snRNP"/>
    <property type="evidence" value="ECO:0007669"/>
    <property type="project" value="TreeGrafter"/>
</dbReference>
<dbReference type="OMA" id="RPDYKEE"/>
<dbReference type="Pfam" id="PF00076">
    <property type="entry name" value="RRM_1"/>
    <property type="match status" value="1"/>
</dbReference>
<evidence type="ECO:0000256" key="3">
    <source>
        <dbReference type="ARBA" id="ARBA00022833"/>
    </source>
</evidence>
<evidence type="ECO:0000313" key="10">
    <source>
        <dbReference type="EMBL" id="CDP15812.1"/>
    </source>
</evidence>
<dbReference type="CDD" id="cd12411">
    <property type="entry name" value="RRM_ist3_like"/>
    <property type="match status" value="1"/>
</dbReference>
<reference evidence="11" key="1">
    <citation type="journal article" date="2014" name="Science">
        <title>The coffee genome provides insight into the convergent evolution of caffeine biosynthesis.</title>
        <authorList>
            <person name="Denoeud F."/>
            <person name="Carretero-Paulet L."/>
            <person name="Dereeper A."/>
            <person name="Droc G."/>
            <person name="Guyot R."/>
            <person name="Pietrella M."/>
            <person name="Zheng C."/>
            <person name="Alberti A."/>
            <person name="Anthony F."/>
            <person name="Aprea G."/>
            <person name="Aury J.M."/>
            <person name="Bento P."/>
            <person name="Bernard M."/>
            <person name="Bocs S."/>
            <person name="Campa C."/>
            <person name="Cenci A."/>
            <person name="Combes M.C."/>
            <person name="Crouzillat D."/>
            <person name="Da Silva C."/>
            <person name="Daddiego L."/>
            <person name="De Bellis F."/>
            <person name="Dussert S."/>
            <person name="Garsmeur O."/>
            <person name="Gayraud T."/>
            <person name="Guignon V."/>
            <person name="Jahn K."/>
            <person name="Jamilloux V."/>
            <person name="Joet T."/>
            <person name="Labadie K."/>
            <person name="Lan T."/>
            <person name="Leclercq J."/>
            <person name="Lepelley M."/>
            <person name="Leroy T."/>
            <person name="Li L.T."/>
            <person name="Librado P."/>
            <person name="Lopez L."/>
            <person name="Munoz A."/>
            <person name="Noel B."/>
            <person name="Pallavicini A."/>
            <person name="Perrotta G."/>
            <person name="Poncet V."/>
            <person name="Pot D."/>
            <person name="Priyono X."/>
            <person name="Rigoreau M."/>
            <person name="Rouard M."/>
            <person name="Rozas J."/>
            <person name="Tranchant-Dubreuil C."/>
            <person name="VanBuren R."/>
            <person name="Zhang Q."/>
            <person name="Andrade A.C."/>
            <person name="Argout X."/>
            <person name="Bertrand B."/>
            <person name="de Kochko A."/>
            <person name="Graziosi G."/>
            <person name="Henry R.J."/>
            <person name="Jayarama X."/>
            <person name="Ming R."/>
            <person name="Nagai C."/>
            <person name="Rounsley S."/>
            <person name="Sankoff D."/>
            <person name="Giuliano G."/>
            <person name="Albert V.A."/>
            <person name="Wincker P."/>
            <person name="Lashermes P."/>
        </authorList>
    </citation>
    <scope>NUCLEOTIDE SEQUENCE [LARGE SCALE GENOMIC DNA]</scope>
    <source>
        <strain evidence="11">cv. DH200-94</strain>
    </source>
</reference>
<evidence type="ECO:0008006" key="12">
    <source>
        <dbReference type="Google" id="ProtNLM"/>
    </source>
</evidence>
<dbReference type="SUPFAM" id="SSF90229">
    <property type="entry name" value="CCCH zinc finger"/>
    <property type="match status" value="1"/>
</dbReference>
<dbReference type="GO" id="GO:0008270">
    <property type="term" value="F:zinc ion binding"/>
    <property type="evidence" value="ECO:0007669"/>
    <property type="project" value="UniProtKB-KW"/>
</dbReference>
<protein>
    <recommendedName>
        <fullName evidence="12">RRM domain-containing protein</fullName>
    </recommendedName>
</protein>
<feature type="zinc finger region" description="C3H1-type" evidence="6">
    <location>
        <begin position="130"/>
        <end position="157"/>
    </location>
</feature>
<dbReference type="PhylomeDB" id="A0A068V5I6"/>
<feature type="domain" description="RRM" evidence="8">
    <location>
        <begin position="36"/>
        <end position="114"/>
    </location>
</feature>
<keyword evidence="11" id="KW-1185">Reference proteome</keyword>
<dbReference type="GO" id="GO:0071011">
    <property type="term" value="C:precatalytic spliceosome"/>
    <property type="evidence" value="ECO:0007669"/>
    <property type="project" value="TreeGrafter"/>
</dbReference>
<feature type="domain" description="C3H1-type" evidence="9">
    <location>
        <begin position="130"/>
        <end position="157"/>
    </location>
</feature>
<dbReference type="PANTHER" id="PTHR45880:SF1">
    <property type="entry name" value="RNA-BINDING MOTIF PROTEIN, X-LINKED 2"/>
    <property type="match status" value="1"/>
</dbReference>
<dbReference type="InterPro" id="IPR000504">
    <property type="entry name" value="RRM_dom"/>
</dbReference>
<evidence type="ECO:0000256" key="5">
    <source>
        <dbReference type="PROSITE-ProRule" id="PRU00176"/>
    </source>
</evidence>
<feature type="compositionally biased region" description="Basic and acidic residues" evidence="7">
    <location>
        <begin position="322"/>
        <end position="334"/>
    </location>
</feature>
<keyword evidence="4 5" id="KW-0694">RNA-binding</keyword>
<dbReference type="InterPro" id="IPR036855">
    <property type="entry name" value="Znf_CCCH_sf"/>
</dbReference>
<dbReference type="InterPro" id="IPR051847">
    <property type="entry name" value="RNA_proc/Spliceosome_comp"/>
</dbReference>
<dbReference type="SMART" id="SM00360">
    <property type="entry name" value="RRM"/>
    <property type="match status" value="1"/>
</dbReference>
<dbReference type="PROSITE" id="PS50103">
    <property type="entry name" value="ZF_C3H1"/>
    <property type="match status" value="1"/>
</dbReference>
<organism evidence="10 11">
    <name type="scientific">Coffea canephora</name>
    <name type="common">Robusta coffee</name>
    <dbReference type="NCBI Taxonomy" id="49390"/>
    <lineage>
        <taxon>Eukaryota</taxon>
        <taxon>Viridiplantae</taxon>
        <taxon>Streptophyta</taxon>
        <taxon>Embryophyta</taxon>
        <taxon>Tracheophyta</taxon>
        <taxon>Spermatophyta</taxon>
        <taxon>Magnoliopsida</taxon>
        <taxon>eudicotyledons</taxon>
        <taxon>Gunneridae</taxon>
        <taxon>Pentapetalae</taxon>
        <taxon>asterids</taxon>
        <taxon>lamiids</taxon>
        <taxon>Gentianales</taxon>
        <taxon>Rubiaceae</taxon>
        <taxon>Ixoroideae</taxon>
        <taxon>Gardenieae complex</taxon>
        <taxon>Bertiereae - Coffeeae clade</taxon>
        <taxon>Coffeeae</taxon>
        <taxon>Coffea</taxon>
    </lineage>
</organism>
<keyword evidence="1 6" id="KW-0479">Metal-binding</keyword>
<dbReference type="Pfam" id="PF00642">
    <property type="entry name" value="zf-CCCH"/>
    <property type="match status" value="1"/>
</dbReference>
<evidence type="ECO:0000256" key="1">
    <source>
        <dbReference type="ARBA" id="ARBA00022723"/>
    </source>
</evidence>
<dbReference type="InterPro" id="IPR000571">
    <property type="entry name" value="Znf_CCCH"/>
</dbReference>
<keyword evidence="2 6" id="KW-0863">Zinc-finger</keyword>
<proteinExistence type="predicted"/>
<dbReference type="Gene3D" id="4.10.1000.10">
    <property type="entry name" value="Zinc finger, CCCH-type"/>
    <property type="match status" value="1"/>
</dbReference>
<dbReference type="PANTHER" id="PTHR45880">
    <property type="entry name" value="RNA-BINDING MOTIF PROTEIN, X-LINKED 2"/>
    <property type="match status" value="1"/>
</dbReference>
<accession>A0A068V5I6</accession>
<dbReference type="Gene3D" id="3.30.70.330">
    <property type="match status" value="1"/>
</dbReference>
<dbReference type="FunFam" id="3.30.70.330:FF:000462">
    <property type="entry name" value="Zinc finger CCCH domain-containing protein 25"/>
    <property type="match status" value="1"/>
</dbReference>
<evidence type="ECO:0000256" key="7">
    <source>
        <dbReference type="SAM" id="MobiDB-lite"/>
    </source>
</evidence>
<dbReference type="EMBL" id="HG739194">
    <property type="protein sequence ID" value="CDP15812.1"/>
    <property type="molecule type" value="Genomic_DNA"/>
</dbReference>
<dbReference type="OrthoDB" id="2573941at2759"/>
<name>A0A068V5I6_COFCA</name>
<dbReference type="PROSITE" id="PS50102">
    <property type="entry name" value="RRM"/>
    <property type="match status" value="1"/>
</dbReference>
<evidence type="ECO:0000256" key="4">
    <source>
        <dbReference type="ARBA" id="ARBA00022884"/>
    </source>
</evidence>
<dbReference type="SUPFAM" id="SSF54928">
    <property type="entry name" value="RNA-binding domain, RBD"/>
    <property type="match status" value="1"/>
</dbReference>
<evidence type="ECO:0000259" key="8">
    <source>
        <dbReference type="PROSITE" id="PS50102"/>
    </source>
</evidence>
<evidence type="ECO:0000256" key="2">
    <source>
        <dbReference type="ARBA" id="ARBA00022771"/>
    </source>
</evidence>
<evidence type="ECO:0000313" key="11">
    <source>
        <dbReference type="Proteomes" id="UP000295252"/>
    </source>
</evidence>
<dbReference type="STRING" id="49390.A0A068V5I6"/>
<dbReference type="InterPro" id="IPR012677">
    <property type="entry name" value="Nucleotide-bd_a/b_plait_sf"/>
</dbReference>
<evidence type="ECO:0000259" key="9">
    <source>
        <dbReference type="PROSITE" id="PS50103"/>
    </source>
</evidence>
<evidence type="ECO:0000256" key="6">
    <source>
        <dbReference type="PROSITE-ProRule" id="PRU00723"/>
    </source>
</evidence>
<feature type="compositionally biased region" description="Basic and acidic residues" evidence="7">
    <location>
        <begin position="205"/>
        <end position="315"/>
    </location>
</feature>
<dbReference type="AlphaFoldDB" id="A0A068V5I6"/>
<dbReference type="InterPro" id="IPR035979">
    <property type="entry name" value="RBD_domain_sf"/>
</dbReference>
<keyword evidence="3 6" id="KW-0862">Zinc</keyword>